<dbReference type="PANTHER" id="PTHR12001">
    <property type="entry name" value="GERANYLGERANYL PYROPHOSPHATE SYNTHASE"/>
    <property type="match status" value="1"/>
</dbReference>
<proteinExistence type="inferred from homology"/>
<name>A0AAW9HI32_9ACTO</name>
<evidence type="ECO:0000256" key="5">
    <source>
        <dbReference type="ARBA" id="ARBA00022842"/>
    </source>
</evidence>
<accession>A0AAW9HI32</accession>
<dbReference type="Gene3D" id="1.10.600.10">
    <property type="entry name" value="Farnesyl Diphosphate Synthase"/>
    <property type="match status" value="1"/>
</dbReference>
<dbReference type="CDD" id="cd00685">
    <property type="entry name" value="Trans_IPPS_HT"/>
    <property type="match status" value="1"/>
</dbReference>
<evidence type="ECO:0000256" key="6">
    <source>
        <dbReference type="RuleBase" id="RU004466"/>
    </source>
</evidence>
<keyword evidence="4" id="KW-0479">Metal-binding</keyword>
<dbReference type="SUPFAM" id="SSF48576">
    <property type="entry name" value="Terpenoid synthases"/>
    <property type="match status" value="1"/>
</dbReference>
<protein>
    <submittedName>
        <fullName evidence="7">Polyprenyl synthetase family protein</fullName>
    </submittedName>
</protein>
<dbReference type="SFLD" id="SFLDG01017">
    <property type="entry name" value="Polyprenyl_Transferase_Like"/>
    <property type="match status" value="1"/>
</dbReference>
<evidence type="ECO:0000256" key="1">
    <source>
        <dbReference type="ARBA" id="ARBA00001946"/>
    </source>
</evidence>
<keyword evidence="3 6" id="KW-0808">Transferase</keyword>
<keyword evidence="5" id="KW-0460">Magnesium</keyword>
<evidence type="ECO:0000256" key="4">
    <source>
        <dbReference type="ARBA" id="ARBA00022723"/>
    </source>
</evidence>
<evidence type="ECO:0000256" key="3">
    <source>
        <dbReference type="ARBA" id="ARBA00022679"/>
    </source>
</evidence>
<dbReference type="PROSITE" id="PS00444">
    <property type="entry name" value="POLYPRENYL_SYNTHASE_2"/>
    <property type="match status" value="1"/>
</dbReference>
<dbReference type="GeneID" id="92813575"/>
<dbReference type="PANTHER" id="PTHR12001:SF69">
    <property type="entry name" value="ALL TRANS-POLYPRENYL-DIPHOSPHATE SYNTHASE PDSS1"/>
    <property type="match status" value="1"/>
</dbReference>
<dbReference type="GO" id="GO:0008299">
    <property type="term" value="P:isoprenoid biosynthetic process"/>
    <property type="evidence" value="ECO:0007669"/>
    <property type="project" value="InterPro"/>
</dbReference>
<evidence type="ECO:0000256" key="2">
    <source>
        <dbReference type="ARBA" id="ARBA00006706"/>
    </source>
</evidence>
<organism evidence="7 10">
    <name type="scientific">Actinotignum timonense</name>
    <dbReference type="NCBI Taxonomy" id="1870995"/>
    <lineage>
        <taxon>Bacteria</taxon>
        <taxon>Bacillati</taxon>
        <taxon>Actinomycetota</taxon>
        <taxon>Actinomycetes</taxon>
        <taxon>Actinomycetales</taxon>
        <taxon>Actinomycetaceae</taxon>
        <taxon>Actinotignum</taxon>
    </lineage>
</organism>
<dbReference type="GO" id="GO:0046872">
    <property type="term" value="F:metal ion binding"/>
    <property type="evidence" value="ECO:0007669"/>
    <property type="project" value="UniProtKB-KW"/>
</dbReference>
<dbReference type="EMBL" id="JAWNFV010000003">
    <property type="protein sequence ID" value="MDY5140106.1"/>
    <property type="molecule type" value="Genomic_DNA"/>
</dbReference>
<dbReference type="Pfam" id="PF00348">
    <property type="entry name" value="polyprenyl_synt"/>
    <property type="match status" value="1"/>
</dbReference>
<evidence type="ECO:0000313" key="9">
    <source>
        <dbReference type="Proteomes" id="UP001284901"/>
    </source>
</evidence>
<comment type="caution">
    <text evidence="7">The sequence shown here is derived from an EMBL/GenBank/DDBJ whole genome shotgun (WGS) entry which is preliminary data.</text>
</comment>
<dbReference type="EMBL" id="JAWNFY010000009">
    <property type="protein sequence ID" value="MDY5146205.1"/>
    <property type="molecule type" value="Genomic_DNA"/>
</dbReference>
<comment type="similarity">
    <text evidence="2 6">Belongs to the FPP/GGPP synthase family.</text>
</comment>
<dbReference type="GO" id="GO:0004659">
    <property type="term" value="F:prenyltransferase activity"/>
    <property type="evidence" value="ECO:0007669"/>
    <property type="project" value="InterPro"/>
</dbReference>
<dbReference type="InterPro" id="IPR033749">
    <property type="entry name" value="Polyprenyl_synt_CS"/>
</dbReference>
<evidence type="ECO:0000313" key="7">
    <source>
        <dbReference type="EMBL" id="MDY5140106.1"/>
    </source>
</evidence>
<evidence type="ECO:0000313" key="8">
    <source>
        <dbReference type="EMBL" id="MDY5146205.1"/>
    </source>
</evidence>
<reference evidence="7 9" key="1">
    <citation type="submission" date="2023-10" db="EMBL/GenBank/DDBJ databases">
        <title>Whole Genome based description of the genera Actinobaculum and Actinotignum reveals a complex phylogenetic relationship within the species included in the genus Actinotignum.</title>
        <authorList>
            <person name="Jensen C.S."/>
            <person name="Dargis R."/>
            <person name="Kemp M."/>
            <person name="Christensen J.J."/>
        </authorList>
    </citation>
    <scope>NUCLEOTIDE SEQUENCE</scope>
    <source>
        <strain evidence="8 9">SLA_B089</strain>
        <strain evidence="7">SLA_B245</strain>
    </source>
</reference>
<dbReference type="Proteomes" id="UP001288320">
    <property type="component" value="Unassembled WGS sequence"/>
</dbReference>
<dbReference type="Proteomes" id="UP001284901">
    <property type="component" value="Unassembled WGS sequence"/>
</dbReference>
<dbReference type="InterPro" id="IPR008949">
    <property type="entry name" value="Isoprenoid_synthase_dom_sf"/>
</dbReference>
<dbReference type="SFLD" id="SFLDS00005">
    <property type="entry name" value="Isoprenoid_Synthase_Type_I"/>
    <property type="match status" value="1"/>
</dbReference>
<evidence type="ECO:0000313" key="10">
    <source>
        <dbReference type="Proteomes" id="UP001288320"/>
    </source>
</evidence>
<dbReference type="RefSeq" id="WP_087069915.1">
    <property type="nucleotide sequence ID" value="NZ_CAUPFC010000004.1"/>
</dbReference>
<gene>
    <name evidence="7" type="ORF">R6G74_02075</name>
    <name evidence="8" type="ORF">R6P33_04105</name>
</gene>
<keyword evidence="9" id="KW-1185">Reference proteome</keyword>
<sequence length="334" mass="35827">MKDLTVEELLTRVGERLGVVEKKLDAATHFGDLRVDPITTYLAEAGGKRMRPALALLCGYLGPEPESERVEHVAVAMELTHLASLYHDDVMDEAPLRRGVPAAHRSYGNSAAIMAGDILFSRASSMMADLGPRAVKDYAETFRRLCTGQLLETVGRTPGVSPRAHYLEVLAGKTGSLIAASAREGVYAAAGSREAEYAHVAAQVQEFGENVGIAFQIADDYIDVVSEETGKEQGTDLRESVDTMPTILLRERAAAGILDDAGLAILAELDRGELAGQRLDTVLGALRNHSVMDETRALAEEWAGRAVAAIADLENGAVREALAEYARSVVARTV</sequence>
<dbReference type="AlphaFoldDB" id="A0AAW9HI32"/>
<dbReference type="InterPro" id="IPR000092">
    <property type="entry name" value="Polyprenyl_synt"/>
</dbReference>
<comment type="cofactor">
    <cofactor evidence="1">
        <name>Mg(2+)</name>
        <dbReference type="ChEBI" id="CHEBI:18420"/>
    </cofactor>
</comment>